<keyword evidence="4 5" id="KW-0472">Membrane</keyword>
<keyword evidence="7" id="KW-1185">Reference proteome</keyword>
<evidence type="ECO:0000256" key="3">
    <source>
        <dbReference type="ARBA" id="ARBA00022989"/>
    </source>
</evidence>
<dbReference type="InterPro" id="IPR047662">
    <property type="entry name" value="SemiSWEET"/>
</dbReference>
<feature type="transmembrane region" description="Helical" evidence="5">
    <location>
        <begin position="60"/>
        <end position="79"/>
    </location>
</feature>
<keyword evidence="3 5" id="KW-1133">Transmembrane helix</keyword>
<dbReference type="EMBL" id="QPGB01000002">
    <property type="protein sequence ID" value="RCS58112.1"/>
    <property type="molecule type" value="Genomic_DNA"/>
</dbReference>
<dbReference type="OrthoDB" id="122062at2"/>
<evidence type="ECO:0000256" key="4">
    <source>
        <dbReference type="ARBA" id="ARBA00023136"/>
    </source>
</evidence>
<evidence type="ECO:0000256" key="1">
    <source>
        <dbReference type="ARBA" id="ARBA00004141"/>
    </source>
</evidence>
<dbReference type="Pfam" id="PF04193">
    <property type="entry name" value="PQ-loop"/>
    <property type="match status" value="1"/>
</dbReference>
<reference evidence="6 7" key="1">
    <citation type="journal article" date="2018" name="Int. J. Syst. Evol. Microbiol.">
        <title>Parvibium lacunae gen. nov., sp. nov., a new member of the family Alcaligenaceae isolated from a freshwater pond.</title>
        <authorList>
            <person name="Chen W.M."/>
            <person name="Xie P.B."/>
            <person name="Hsu M.Y."/>
            <person name="Sheu S.Y."/>
        </authorList>
    </citation>
    <scope>NUCLEOTIDE SEQUENCE [LARGE SCALE GENOMIC DNA]</scope>
    <source>
        <strain evidence="6 7">KMB9</strain>
    </source>
</reference>
<dbReference type="AlphaFoldDB" id="A0A368L3W5"/>
<proteinExistence type="predicted"/>
<dbReference type="InterPro" id="IPR006603">
    <property type="entry name" value="PQ-loop_rpt"/>
</dbReference>
<name>A0A368L3W5_9BURK</name>
<dbReference type="GO" id="GO:0016020">
    <property type="term" value="C:membrane"/>
    <property type="evidence" value="ECO:0007669"/>
    <property type="project" value="UniProtKB-SubCell"/>
</dbReference>
<accession>A0A368L3W5</accession>
<evidence type="ECO:0000313" key="6">
    <source>
        <dbReference type="EMBL" id="RCS58112.1"/>
    </source>
</evidence>
<evidence type="ECO:0008006" key="8">
    <source>
        <dbReference type="Google" id="ProtNLM"/>
    </source>
</evidence>
<dbReference type="Gene3D" id="1.20.1280.290">
    <property type="match status" value="1"/>
</dbReference>
<keyword evidence="2 5" id="KW-0812">Transmembrane</keyword>
<protein>
    <recommendedName>
        <fullName evidence="8">Glutathione synthetase</fullName>
    </recommendedName>
</protein>
<feature type="transmembrane region" description="Helical" evidence="5">
    <location>
        <begin position="36"/>
        <end position="54"/>
    </location>
</feature>
<evidence type="ECO:0000313" key="7">
    <source>
        <dbReference type="Proteomes" id="UP000252357"/>
    </source>
</evidence>
<dbReference type="RefSeq" id="WP_114402198.1">
    <property type="nucleotide sequence ID" value="NZ_QPGB01000002.1"/>
</dbReference>
<evidence type="ECO:0000256" key="5">
    <source>
        <dbReference type="SAM" id="Phobius"/>
    </source>
</evidence>
<gene>
    <name evidence="6" type="ORF">DU000_04535</name>
</gene>
<feature type="transmembrane region" description="Helical" evidence="5">
    <location>
        <begin position="7"/>
        <end position="24"/>
    </location>
</feature>
<dbReference type="NCBIfam" id="NF037968">
    <property type="entry name" value="SemiSWEET_2"/>
    <property type="match status" value="1"/>
</dbReference>
<comment type="caution">
    <text evidence="6">The sequence shown here is derived from an EMBL/GenBank/DDBJ whole genome shotgun (WGS) entry which is preliminary data.</text>
</comment>
<organism evidence="6 7">
    <name type="scientific">Parvibium lacunae</name>
    <dbReference type="NCBI Taxonomy" id="1888893"/>
    <lineage>
        <taxon>Bacteria</taxon>
        <taxon>Pseudomonadati</taxon>
        <taxon>Pseudomonadota</taxon>
        <taxon>Betaproteobacteria</taxon>
        <taxon>Burkholderiales</taxon>
        <taxon>Alcaligenaceae</taxon>
        <taxon>Parvibium</taxon>
    </lineage>
</organism>
<dbReference type="Proteomes" id="UP000252357">
    <property type="component" value="Unassembled WGS sequence"/>
</dbReference>
<sequence length="96" mass="10728">MLSPSDILGYAAATLTTLAFFPQAWHCWKNRDVTSISLPMYFVFSLGVALWLLYGVCLQSWPIIIANSITLVLACLILFMKIRFSSQHDASRDNAA</sequence>
<evidence type="ECO:0000256" key="2">
    <source>
        <dbReference type="ARBA" id="ARBA00022692"/>
    </source>
</evidence>
<comment type="subcellular location">
    <subcellularLocation>
        <location evidence="1">Membrane</location>
        <topology evidence="1">Multi-pass membrane protein</topology>
    </subcellularLocation>
</comment>
<dbReference type="GO" id="GO:0051119">
    <property type="term" value="F:sugar transmembrane transporter activity"/>
    <property type="evidence" value="ECO:0007669"/>
    <property type="project" value="InterPro"/>
</dbReference>